<accession>A0ABD5NIH6</accession>
<dbReference type="InterPro" id="IPR001750">
    <property type="entry name" value="ND/Mrp_TM"/>
</dbReference>
<dbReference type="AlphaFoldDB" id="A0ABD5NIH6"/>
<dbReference type="Pfam" id="PF00662">
    <property type="entry name" value="Proton_antipo_N"/>
    <property type="match status" value="1"/>
</dbReference>
<comment type="subcellular location">
    <subcellularLocation>
        <location evidence="1">Membrane</location>
        <topology evidence="1">Multi-pass membrane protein</topology>
    </subcellularLocation>
</comment>
<dbReference type="GeneID" id="69118206"/>
<dbReference type="PANTHER" id="PTHR42829">
    <property type="entry name" value="NADH-UBIQUINONE OXIDOREDUCTASE CHAIN 5"/>
    <property type="match status" value="1"/>
</dbReference>
<keyword evidence="9" id="KW-1185">Reference proteome</keyword>
<feature type="transmembrane region" description="Helical" evidence="5">
    <location>
        <begin position="666"/>
        <end position="690"/>
    </location>
</feature>
<feature type="transmembrane region" description="Helical" evidence="5">
    <location>
        <begin position="124"/>
        <end position="141"/>
    </location>
</feature>
<keyword evidence="2 5" id="KW-0812">Transmembrane</keyword>
<feature type="transmembrane region" description="Helical" evidence="5">
    <location>
        <begin position="452"/>
        <end position="477"/>
    </location>
</feature>
<dbReference type="RefSeq" id="WP_232569810.1">
    <property type="nucleotide sequence ID" value="NZ_CP089466.1"/>
</dbReference>
<organism evidence="8 9">
    <name type="scientific">Halobacterium litoreum</name>
    <dbReference type="NCBI Taxonomy" id="2039234"/>
    <lineage>
        <taxon>Archaea</taxon>
        <taxon>Methanobacteriati</taxon>
        <taxon>Methanobacteriota</taxon>
        <taxon>Stenosarchaea group</taxon>
        <taxon>Halobacteria</taxon>
        <taxon>Halobacteriales</taxon>
        <taxon>Halobacteriaceae</taxon>
        <taxon>Halobacterium</taxon>
    </lineage>
</organism>
<evidence type="ECO:0000313" key="8">
    <source>
        <dbReference type="EMBL" id="MFC3478779.1"/>
    </source>
</evidence>
<name>A0ABD5NIH6_9EURY</name>
<feature type="transmembrane region" description="Helical" evidence="5">
    <location>
        <begin position="308"/>
        <end position="330"/>
    </location>
</feature>
<dbReference type="EMBL" id="JBHRWN010000002">
    <property type="protein sequence ID" value="MFC3478779.1"/>
    <property type="molecule type" value="Genomic_DNA"/>
</dbReference>
<evidence type="ECO:0000256" key="3">
    <source>
        <dbReference type="ARBA" id="ARBA00022989"/>
    </source>
</evidence>
<evidence type="ECO:0000256" key="4">
    <source>
        <dbReference type="ARBA" id="ARBA00023136"/>
    </source>
</evidence>
<dbReference type="PANTHER" id="PTHR42829:SF2">
    <property type="entry name" value="NADH-UBIQUINONE OXIDOREDUCTASE CHAIN 5"/>
    <property type="match status" value="1"/>
</dbReference>
<feature type="transmembrane region" description="Helical" evidence="5">
    <location>
        <begin position="36"/>
        <end position="57"/>
    </location>
</feature>
<evidence type="ECO:0000256" key="1">
    <source>
        <dbReference type="ARBA" id="ARBA00004141"/>
    </source>
</evidence>
<feature type="transmembrane region" description="Helical" evidence="5">
    <location>
        <begin position="370"/>
        <end position="390"/>
    </location>
</feature>
<feature type="transmembrane region" description="Helical" evidence="5">
    <location>
        <begin position="498"/>
        <end position="519"/>
    </location>
</feature>
<keyword evidence="4 5" id="KW-0472">Membrane</keyword>
<evidence type="ECO:0000256" key="2">
    <source>
        <dbReference type="ARBA" id="ARBA00022692"/>
    </source>
</evidence>
<feature type="transmembrane region" description="Helical" evidence="5">
    <location>
        <begin position="147"/>
        <end position="166"/>
    </location>
</feature>
<feature type="transmembrane region" description="Helical" evidence="5">
    <location>
        <begin position="7"/>
        <end position="30"/>
    </location>
</feature>
<evidence type="ECO:0000259" key="7">
    <source>
        <dbReference type="Pfam" id="PF00662"/>
    </source>
</evidence>
<feature type="transmembrane region" description="Helical" evidence="5">
    <location>
        <begin position="411"/>
        <end position="432"/>
    </location>
</feature>
<proteinExistence type="predicted"/>
<dbReference type="Pfam" id="PF00361">
    <property type="entry name" value="Proton_antipo_M"/>
    <property type="match status" value="1"/>
</dbReference>
<feature type="transmembrane region" description="Helical" evidence="5">
    <location>
        <begin position="284"/>
        <end position="302"/>
    </location>
</feature>
<feature type="transmembrane region" description="Helical" evidence="5">
    <location>
        <begin position="93"/>
        <end position="112"/>
    </location>
</feature>
<dbReference type="NCBIfam" id="NF005141">
    <property type="entry name" value="PRK06590.1"/>
    <property type="match status" value="1"/>
</dbReference>
<sequence length="691" mass="74390">MVGAFDFAPAIPLLPFASFLIALLVGYFAPRLLPKGGAIPGVVATAGSLLLSAWMFFTVSQGDYYTESLYTWVVGDGTFSLHFGLLVDPLSAMMLVVVSLVAFLVHVFSLGYMNDEDESGLPRYYAGLGLFTFSMLSFVVADNLLMAFMFFELVGLCSYLLIGFWFREQGPPSAAKKAFLVTRFGDYFFLIGVVGIFATFGTSRFVAGGGVESFPHMAEQALLAVSGEGTMPTEVASFLDVVGFDAQTWFAILGLLVLGGVIGKSAQFPLHTWLPDAMEGPTPVSALIHAATMVAAGVYLVARMYGFYSLLPTVLALIALVGGFTALFAASMGVVKDEIKQVLAYSTISQYGYIMLGLGAGGYIAASFHLLTHAIFKALLFLGAGSVIIAMHHNEDMWDMGGLKERMPVTYYTFLSGSLALAGIVPFAGFWSKDEILYETLIYGAGESPILLAAYAMGLLAVFFTGFYTFRMVFLTFHGEPRSDTAENPHGVRWNVKFPLVVLGVLAATVGLVNMTPVAKVTGAHIEFLKEWLTIGEMSEFSALGYDHYHHLLHDFSGYTAADIGPLVPAAVSLALALSGAGLAWMLYNKPAPEEHTEKLGSVKTVLYNNYYQDEYQVWLAEGLTLPVARAADTFDQGVIDGVVNGVSSVSLFSGSRLKRIQDGVVTHYAAMLTLGLIALLVAFGLLGGWF</sequence>
<dbReference type="Proteomes" id="UP001595660">
    <property type="component" value="Unassembled WGS sequence"/>
</dbReference>
<evidence type="ECO:0000313" key="9">
    <source>
        <dbReference type="Proteomes" id="UP001595660"/>
    </source>
</evidence>
<feature type="transmembrane region" description="Helical" evidence="5">
    <location>
        <begin position="567"/>
        <end position="588"/>
    </location>
</feature>
<dbReference type="InterPro" id="IPR018393">
    <property type="entry name" value="NADHpl_OxRdtase_5_subgr"/>
</dbReference>
<dbReference type="PRINTS" id="PR01435">
    <property type="entry name" value="NPOXDRDTASE5"/>
</dbReference>
<evidence type="ECO:0000256" key="5">
    <source>
        <dbReference type="SAM" id="Phobius"/>
    </source>
</evidence>
<evidence type="ECO:0000259" key="6">
    <source>
        <dbReference type="Pfam" id="PF00361"/>
    </source>
</evidence>
<dbReference type="GO" id="GO:0016020">
    <property type="term" value="C:membrane"/>
    <property type="evidence" value="ECO:0007669"/>
    <property type="project" value="UniProtKB-SubCell"/>
</dbReference>
<gene>
    <name evidence="8" type="primary">nuoL</name>
    <name evidence="8" type="ORF">ACFOKC_13700</name>
</gene>
<dbReference type="Gene3D" id="1.20.5.2700">
    <property type="match status" value="1"/>
</dbReference>
<keyword evidence="3 5" id="KW-1133">Transmembrane helix</keyword>
<dbReference type="PRINTS" id="PR01434">
    <property type="entry name" value="NADHDHGNASE5"/>
</dbReference>
<dbReference type="NCBIfam" id="TIGR01974">
    <property type="entry name" value="NDH_I_L"/>
    <property type="match status" value="1"/>
</dbReference>
<reference evidence="8 9" key="1">
    <citation type="journal article" date="2019" name="Int. J. Syst. Evol. Microbiol.">
        <title>The Global Catalogue of Microorganisms (GCM) 10K type strain sequencing project: providing services to taxonomists for standard genome sequencing and annotation.</title>
        <authorList>
            <consortium name="The Broad Institute Genomics Platform"/>
            <consortium name="The Broad Institute Genome Sequencing Center for Infectious Disease"/>
            <person name="Wu L."/>
            <person name="Ma J."/>
        </authorList>
    </citation>
    <scope>NUCLEOTIDE SEQUENCE [LARGE SCALE GENOMIC DNA]</scope>
    <source>
        <strain evidence="8 9">CGMCC 1.12562</strain>
    </source>
</reference>
<feature type="domain" description="NADH:quinone oxidoreductase/Mrp antiporter transmembrane" evidence="6">
    <location>
        <begin position="141"/>
        <end position="441"/>
    </location>
</feature>
<dbReference type="InterPro" id="IPR001516">
    <property type="entry name" value="Proton_antipo_N"/>
</dbReference>
<feature type="transmembrane region" description="Helical" evidence="5">
    <location>
        <begin position="187"/>
        <end position="207"/>
    </location>
</feature>
<dbReference type="InterPro" id="IPR003945">
    <property type="entry name" value="NU5C-like"/>
</dbReference>
<feature type="transmembrane region" description="Helical" evidence="5">
    <location>
        <begin position="246"/>
        <end position="263"/>
    </location>
</feature>
<feature type="transmembrane region" description="Helical" evidence="5">
    <location>
        <begin position="342"/>
        <end position="364"/>
    </location>
</feature>
<comment type="caution">
    <text evidence="8">The sequence shown here is derived from an EMBL/GenBank/DDBJ whole genome shotgun (WGS) entry which is preliminary data.</text>
</comment>
<feature type="domain" description="NADH-Ubiquinone oxidoreductase (complex I) chain 5 N-terminal" evidence="7">
    <location>
        <begin position="76"/>
        <end position="125"/>
    </location>
</feature>
<protein>
    <submittedName>
        <fullName evidence="8">NADH-quinone oxidoreductase subunit L</fullName>
    </submittedName>
</protein>